<evidence type="ECO:0000313" key="5">
    <source>
        <dbReference type="EMBL" id="GIL70301.1"/>
    </source>
</evidence>
<dbReference type="Pfam" id="PF00076">
    <property type="entry name" value="RRM_1"/>
    <property type="match status" value="1"/>
</dbReference>
<feature type="compositionally biased region" description="Basic residues" evidence="3">
    <location>
        <begin position="412"/>
        <end position="428"/>
    </location>
</feature>
<proteinExistence type="predicted"/>
<evidence type="ECO:0000313" key="6">
    <source>
        <dbReference type="EMBL" id="GIL98015.1"/>
    </source>
</evidence>
<evidence type="ECO:0000256" key="2">
    <source>
        <dbReference type="PROSITE-ProRule" id="PRU00176"/>
    </source>
</evidence>
<keyword evidence="1 2" id="KW-0694">RNA-binding</keyword>
<dbReference type="Proteomes" id="UP000722791">
    <property type="component" value="Unassembled WGS sequence"/>
</dbReference>
<dbReference type="SMART" id="SM00360">
    <property type="entry name" value="RRM"/>
    <property type="match status" value="1"/>
</dbReference>
<evidence type="ECO:0000259" key="4">
    <source>
        <dbReference type="PROSITE" id="PS50102"/>
    </source>
</evidence>
<feature type="compositionally biased region" description="Polar residues" evidence="3">
    <location>
        <begin position="530"/>
        <end position="540"/>
    </location>
</feature>
<dbReference type="EMBL" id="BNCQ01000005">
    <property type="protein sequence ID" value="GIL98015.1"/>
    <property type="molecule type" value="Genomic_DNA"/>
</dbReference>
<feature type="compositionally biased region" description="Pro residues" evidence="3">
    <location>
        <begin position="782"/>
        <end position="793"/>
    </location>
</feature>
<feature type="compositionally biased region" description="Basic and acidic residues" evidence="3">
    <location>
        <begin position="294"/>
        <end position="308"/>
    </location>
</feature>
<feature type="compositionally biased region" description="Basic and acidic residues" evidence="3">
    <location>
        <begin position="346"/>
        <end position="384"/>
    </location>
</feature>
<dbReference type="InterPro" id="IPR012677">
    <property type="entry name" value="Nucleotide-bd_a/b_plait_sf"/>
</dbReference>
<feature type="region of interest" description="Disordered" evidence="3">
    <location>
        <begin position="468"/>
        <end position="605"/>
    </location>
</feature>
<feature type="compositionally biased region" description="Low complexity" evidence="3">
    <location>
        <begin position="177"/>
        <end position="196"/>
    </location>
</feature>
<comment type="caution">
    <text evidence="6">The sequence shown here is derived from an EMBL/GenBank/DDBJ whole genome shotgun (WGS) entry which is preliminary data.</text>
</comment>
<dbReference type="PROSITE" id="PS50102">
    <property type="entry name" value="RRM"/>
    <property type="match status" value="1"/>
</dbReference>
<reference evidence="6" key="1">
    <citation type="journal article" date="2021" name="Proc. Natl. Acad. Sci. U.S.A.">
        <title>Three genomes in the algal genus Volvox reveal the fate of a haploid sex-determining region after a transition to homothallism.</title>
        <authorList>
            <person name="Yamamoto K."/>
            <person name="Hamaji T."/>
            <person name="Kawai-Toyooka H."/>
            <person name="Matsuzaki R."/>
            <person name="Takahashi F."/>
            <person name="Nishimura Y."/>
            <person name="Kawachi M."/>
            <person name="Noguchi H."/>
            <person name="Minakuchi Y."/>
            <person name="Umen J.G."/>
            <person name="Toyoda A."/>
            <person name="Nozaki H."/>
        </authorList>
    </citation>
    <scope>NUCLEOTIDE SEQUENCE</scope>
    <source>
        <strain evidence="6">NIES-3785</strain>
        <strain evidence="5">NIES-3786</strain>
    </source>
</reference>
<dbReference type="PANTHER" id="PTHR23236:SF12">
    <property type="entry name" value="EUKARYOTIC INITIATION FACTOR 4B-RELATED"/>
    <property type="match status" value="1"/>
</dbReference>
<dbReference type="PANTHER" id="PTHR23236">
    <property type="entry name" value="EUKARYOTIC TRANSLATION INITIATION FACTOR 4B/4H"/>
    <property type="match status" value="1"/>
</dbReference>
<evidence type="ECO:0000256" key="3">
    <source>
        <dbReference type="SAM" id="MobiDB-lite"/>
    </source>
</evidence>
<dbReference type="AlphaFoldDB" id="A0A8J4DFB8"/>
<feature type="region of interest" description="Disordered" evidence="3">
    <location>
        <begin position="165"/>
        <end position="434"/>
    </location>
</feature>
<organism evidence="6 7">
    <name type="scientific">Volvox reticuliferus</name>
    <dbReference type="NCBI Taxonomy" id="1737510"/>
    <lineage>
        <taxon>Eukaryota</taxon>
        <taxon>Viridiplantae</taxon>
        <taxon>Chlorophyta</taxon>
        <taxon>core chlorophytes</taxon>
        <taxon>Chlorophyceae</taxon>
        <taxon>CS clade</taxon>
        <taxon>Chlamydomonadales</taxon>
        <taxon>Volvocaceae</taxon>
        <taxon>Volvox</taxon>
    </lineage>
</organism>
<dbReference type="SUPFAM" id="SSF54928">
    <property type="entry name" value="RNA-binding domain, RBD"/>
    <property type="match status" value="1"/>
</dbReference>
<dbReference type="OrthoDB" id="551566at2759"/>
<dbReference type="InterPro" id="IPR035979">
    <property type="entry name" value="RBD_domain_sf"/>
</dbReference>
<feature type="region of interest" description="Disordered" evidence="3">
    <location>
        <begin position="941"/>
        <end position="996"/>
    </location>
</feature>
<dbReference type="GO" id="GO:0008143">
    <property type="term" value="F:poly(A) binding"/>
    <property type="evidence" value="ECO:0007669"/>
    <property type="project" value="TreeGrafter"/>
</dbReference>
<evidence type="ECO:0000313" key="8">
    <source>
        <dbReference type="Proteomes" id="UP000747110"/>
    </source>
</evidence>
<evidence type="ECO:0000256" key="1">
    <source>
        <dbReference type="ARBA" id="ARBA00022884"/>
    </source>
</evidence>
<gene>
    <name evidence="5" type="ORF">Vretifemale_1114</name>
    <name evidence="6" type="ORF">Vretimale_3434</name>
</gene>
<dbReference type="Gene3D" id="3.30.70.330">
    <property type="match status" value="1"/>
</dbReference>
<feature type="compositionally biased region" description="Basic and acidic residues" evidence="3">
    <location>
        <begin position="392"/>
        <end position="411"/>
    </location>
</feature>
<feature type="compositionally biased region" description="Pro residues" evidence="3">
    <location>
        <begin position="99"/>
        <end position="110"/>
    </location>
</feature>
<sequence length="996" mass="105298">MPRQNGFSIKQNTPEADRLERRVHDQLKQIWDPAADATVAKYLTAMVAKGYDRRKIFSQLKPILDESITAQLLDWLYKHLRLHGNEYQSTELPASSKPAPKPPPSSPPLMPTEEVELRLEDLEAQQLEGSDLEDDAEDIDTAGVSANTVAEGLRVSNLIGQAQQFQQENRGTCPEGPARQAPQAANAPHAAEQNGAGAQGITKVERRHREPIPVPNFSDPSRAKASRAARGATPSAEQHPAAHNEATAGAAPQPSGFPEQLPQPREENLSQQQQEPLSTADRRRLKSSVVLDWESWHKQRQPAEEQRVAKSSAQQGKSAGPERAPILPRAAQEGQEPVSQQLTSYQEREGGLDRERERGSGTSRRKEPHDAEPERSGSRYRDGDGDAVAQRRGYELESTGRPRRRGGDLVHRSRSRSRSRSPRGRRQGRAPLVTANLLRNALREVDGLASGSGTRGSKPSVFERLGVSGGTVDVAGPRTSALQRLSGSEKAEVMDTTGSGRKRGPEDEVDADKDALGSPTKVARGAVVHRSSTAPRSNSAPDGGVQPPKIGAAATGKQRLEYVPAQAPAAPGPARQSSQKRNLEIGVMAGGLSNSEGGPAGKHPAVTTTADAEVRGDLKASELEALRQQLVAMQEKIARMEAAKELSPQPQLQLESQPLPQPQAQVAPQGQSQPQPQPAASSQPKPQLQVRPQQLPISQSQSALLQPQPVNAANVMQQPQQQVPIAVRLQPQRLPVPLAAAMGVRSAGGMAVGSGTGAGSATTILPTSMTDVVIEGGSGSPPRRPASQPPEPAPKADQQRLAAAKLDADLRSVVVENVHFLANPEVLAAHFSVAGPVKNVTIVHDKITGRPTGMAVVEMATEHGTQAAAALSGSLMMDLPIIVTLKAVLMLQGINLTGMERPGPRPPVGAGPASVPGGRLNPAAAPFVPSLAALAPIGGGPGRGAAGAVRPPPGAAGGWQPWPKLGAMGRGRGSNVWVRDGARPANAVSSNVTERS</sequence>
<name>A0A8J4DFB8_9CHLO</name>
<keyword evidence="8" id="KW-1185">Reference proteome</keyword>
<feature type="compositionally biased region" description="Polar residues" evidence="3">
    <location>
        <begin position="987"/>
        <end position="996"/>
    </location>
</feature>
<feature type="region of interest" description="Disordered" evidence="3">
    <location>
        <begin position="89"/>
        <end position="111"/>
    </location>
</feature>
<dbReference type="EMBL" id="BNCP01000002">
    <property type="protein sequence ID" value="GIL70301.1"/>
    <property type="molecule type" value="Genomic_DNA"/>
</dbReference>
<protein>
    <recommendedName>
        <fullName evidence="4">RRM domain-containing protein</fullName>
    </recommendedName>
</protein>
<feature type="region of interest" description="Disordered" evidence="3">
    <location>
        <begin position="656"/>
        <end position="691"/>
    </location>
</feature>
<feature type="compositionally biased region" description="Low complexity" evidence="3">
    <location>
        <begin position="564"/>
        <end position="574"/>
    </location>
</feature>
<accession>A0A8J4DFB8</accession>
<dbReference type="Proteomes" id="UP000747110">
    <property type="component" value="Unassembled WGS sequence"/>
</dbReference>
<feature type="domain" description="RRM" evidence="4">
    <location>
        <begin position="811"/>
        <end position="888"/>
    </location>
</feature>
<evidence type="ECO:0000313" key="7">
    <source>
        <dbReference type="Proteomes" id="UP000722791"/>
    </source>
</evidence>
<feature type="region of interest" description="Disordered" evidence="3">
    <location>
        <begin position="772"/>
        <end position="798"/>
    </location>
</feature>
<dbReference type="InterPro" id="IPR000504">
    <property type="entry name" value="RRM_dom"/>
</dbReference>